<evidence type="ECO:0008006" key="4">
    <source>
        <dbReference type="Google" id="ProtNLM"/>
    </source>
</evidence>
<dbReference type="Proteomes" id="UP000605992">
    <property type="component" value="Unassembled WGS sequence"/>
</dbReference>
<comment type="caution">
    <text evidence="2">The sequence shown here is derived from an EMBL/GenBank/DDBJ whole genome shotgun (WGS) entry which is preliminary data.</text>
</comment>
<dbReference type="RefSeq" id="WP_203942842.1">
    <property type="nucleotide sequence ID" value="NZ_BOOR01000006.1"/>
</dbReference>
<dbReference type="EMBL" id="BOOR01000006">
    <property type="protein sequence ID" value="GII52556.1"/>
    <property type="molecule type" value="Genomic_DNA"/>
</dbReference>
<feature type="signal peptide" evidence="1">
    <location>
        <begin position="1"/>
        <end position="28"/>
    </location>
</feature>
<feature type="chain" id="PRO_5035230563" description="Secreted protein" evidence="1">
    <location>
        <begin position="29"/>
        <end position="151"/>
    </location>
</feature>
<evidence type="ECO:0000313" key="2">
    <source>
        <dbReference type="EMBL" id="GII52556.1"/>
    </source>
</evidence>
<name>A0A8J3UXC6_9ACTN</name>
<evidence type="ECO:0000256" key="1">
    <source>
        <dbReference type="SAM" id="SignalP"/>
    </source>
</evidence>
<proteinExistence type="predicted"/>
<accession>A0A8J3UXC6</accession>
<sequence>MKRNLAKAAAAGALALPMLAGLGGTAHAETNPACSSGVTQIGSTAYITSGGQTFASVKQFKGCNKNYAYLYVWEGYRSTHSSWHACVSIATTTSSGAGNTIQDVRCNDGKFTELWSSGANTLADCTVAVGWVGYGPIPFSGEPIGRTSVRC</sequence>
<reference evidence="2" key="1">
    <citation type="submission" date="2021-01" db="EMBL/GenBank/DDBJ databases">
        <title>Whole genome shotgun sequence of Planotetraspora thailandica NBRC 104271.</title>
        <authorList>
            <person name="Komaki H."/>
            <person name="Tamura T."/>
        </authorList>
    </citation>
    <scope>NUCLEOTIDE SEQUENCE</scope>
    <source>
        <strain evidence="2">NBRC 104271</strain>
    </source>
</reference>
<gene>
    <name evidence="2" type="ORF">Pth03_09450</name>
</gene>
<evidence type="ECO:0000313" key="3">
    <source>
        <dbReference type="Proteomes" id="UP000605992"/>
    </source>
</evidence>
<protein>
    <recommendedName>
        <fullName evidence="4">Secreted protein</fullName>
    </recommendedName>
</protein>
<organism evidence="2 3">
    <name type="scientific">Planotetraspora thailandica</name>
    <dbReference type="NCBI Taxonomy" id="487172"/>
    <lineage>
        <taxon>Bacteria</taxon>
        <taxon>Bacillati</taxon>
        <taxon>Actinomycetota</taxon>
        <taxon>Actinomycetes</taxon>
        <taxon>Streptosporangiales</taxon>
        <taxon>Streptosporangiaceae</taxon>
        <taxon>Planotetraspora</taxon>
    </lineage>
</organism>
<dbReference type="AlphaFoldDB" id="A0A8J3UXC6"/>
<keyword evidence="3" id="KW-1185">Reference proteome</keyword>
<keyword evidence="1" id="KW-0732">Signal</keyword>